<dbReference type="EMBL" id="BROD01000001">
    <property type="protein sequence ID" value="GKX66407.1"/>
    <property type="molecule type" value="Genomic_DNA"/>
</dbReference>
<gene>
    <name evidence="1" type="ORF">rsdtw13_16650</name>
</gene>
<evidence type="ECO:0000313" key="2">
    <source>
        <dbReference type="Proteomes" id="UP001058074"/>
    </source>
</evidence>
<organism evidence="1 2">
    <name type="scientific">Inconstantimicrobium mannanitabidum</name>
    <dbReference type="NCBI Taxonomy" id="1604901"/>
    <lineage>
        <taxon>Bacteria</taxon>
        <taxon>Bacillati</taxon>
        <taxon>Bacillota</taxon>
        <taxon>Clostridia</taxon>
        <taxon>Eubacteriales</taxon>
        <taxon>Clostridiaceae</taxon>
        <taxon>Inconstantimicrobium</taxon>
    </lineage>
</organism>
<evidence type="ECO:0000313" key="1">
    <source>
        <dbReference type="EMBL" id="GKX66407.1"/>
    </source>
</evidence>
<protein>
    <submittedName>
        <fullName evidence="1">Uncharacterized protein</fullName>
    </submittedName>
</protein>
<proteinExistence type="predicted"/>
<sequence length="90" mass="10474">MEEFIISSADYVFPKPKQHIFNIALKKAGISGREAWHIGDDVICDLQGAITTGIYPVWYKPYYSERDLPTEDMIYFKAENWQDIKDILSK</sequence>
<keyword evidence="2" id="KW-1185">Reference proteome</keyword>
<accession>A0ACB5RC79</accession>
<dbReference type="Proteomes" id="UP001058074">
    <property type="component" value="Unassembled WGS sequence"/>
</dbReference>
<comment type="caution">
    <text evidence="1">The sequence shown here is derived from an EMBL/GenBank/DDBJ whole genome shotgun (WGS) entry which is preliminary data.</text>
</comment>
<name>A0ACB5RC79_9CLOT</name>
<reference evidence="1" key="1">
    <citation type="journal article" date="2025" name="Int. J. Syst. Evol. Microbiol.">
        <title>Inconstantimicrobium mannanitabidum sp. nov., a novel member of the family Clostridiaceae isolated from anoxic soil under the treatment of reductive soil disinfestation.</title>
        <authorList>
            <person name="Ueki A."/>
            <person name="Tonouchi A."/>
            <person name="Honma S."/>
            <person name="Kaku N."/>
            <person name="Ueki K."/>
        </authorList>
    </citation>
    <scope>NUCLEOTIDE SEQUENCE</scope>
    <source>
        <strain evidence="1">TW13</strain>
    </source>
</reference>